<gene>
    <name evidence="5" type="ORF">TTEB3V08_LOCUS11032</name>
</gene>
<name>A0A7R9P0U1_9NEOP</name>
<evidence type="ECO:0000313" key="5">
    <source>
        <dbReference type="EMBL" id="CAD7463146.1"/>
    </source>
</evidence>
<dbReference type="InterPro" id="IPR000618">
    <property type="entry name" value="Insect_cuticle"/>
</dbReference>
<sequence>MWPPKQLSMFALVGMVMAGRLENTYLPPNNAASSGGAPGAIAAPFSGGAGNFGGSGAGKLGSGRFGVGSGASGANRFGGSVVGASGSYSGSGRFGAGAGGLSSGAAIPILKYDNQNNGDGSYSFSYETANSISQSESGYLKNAGAGEGAEAQTVQGSYSYTGPDGITINLAYTADENGFQAQGDHLPKSPPIPEEILKSLEYNAAHPEEDESGVPSAQRGYQSAGLAQQYGTPIQGGPVGGAFGSGFGAGAVSSRPGSSSGSLGGFGGRRPSTGSAGFSSSSGYSYPSPGK</sequence>
<feature type="signal peptide" evidence="4">
    <location>
        <begin position="1"/>
        <end position="18"/>
    </location>
</feature>
<keyword evidence="4" id="KW-0732">Signal</keyword>
<evidence type="ECO:0000256" key="1">
    <source>
        <dbReference type="ARBA" id="ARBA00022460"/>
    </source>
</evidence>
<dbReference type="InterPro" id="IPR050468">
    <property type="entry name" value="Cuticle_Struct_Prot"/>
</dbReference>
<dbReference type="InterPro" id="IPR031311">
    <property type="entry name" value="CHIT_BIND_RR_consensus"/>
</dbReference>
<dbReference type="PRINTS" id="PR00947">
    <property type="entry name" value="CUTICLE"/>
</dbReference>
<feature type="compositionally biased region" description="Polar residues" evidence="3">
    <location>
        <begin position="219"/>
        <end position="232"/>
    </location>
</feature>
<dbReference type="AlphaFoldDB" id="A0A7R9P0U1"/>
<feature type="compositionally biased region" description="Gly residues" evidence="3">
    <location>
        <begin position="237"/>
        <end position="249"/>
    </location>
</feature>
<feature type="chain" id="PRO_5030918714" evidence="4">
    <location>
        <begin position="19"/>
        <end position="291"/>
    </location>
</feature>
<feature type="region of interest" description="Disordered" evidence="3">
    <location>
        <begin position="206"/>
        <end position="291"/>
    </location>
</feature>
<organism evidence="5">
    <name type="scientific">Timema tahoe</name>
    <dbReference type="NCBI Taxonomy" id="61484"/>
    <lineage>
        <taxon>Eukaryota</taxon>
        <taxon>Metazoa</taxon>
        <taxon>Ecdysozoa</taxon>
        <taxon>Arthropoda</taxon>
        <taxon>Hexapoda</taxon>
        <taxon>Insecta</taxon>
        <taxon>Pterygota</taxon>
        <taxon>Neoptera</taxon>
        <taxon>Polyneoptera</taxon>
        <taxon>Phasmatodea</taxon>
        <taxon>Timematodea</taxon>
        <taxon>Timematoidea</taxon>
        <taxon>Timematidae</taxon>
        <taxon>Timema</taxon>
    </lineage>
</organism>
<dbReference type="PROSITE" id="PS00233">
    <property type="entry name" value="CHIT_BIND_RR_1"/>
    <property type="match status" value="1"/>
</dbReference>
<accession>A0A7R9P0U1</accession>
<dbReference type="GO" id="GO:0008010">
    <property type="term" value="F:structural constituent of chitin-based larval cuticle"/>
    <property type="evidence" value="ECO:0007669"/>
    <property type="project" value="TreeGrafter"/>
</dbReference>
<dbReference type="PANTHER" id="PTHR10380">
    <property type="entry name" value="CUTICLE PROTEIN"/>
    <property type="match status" value="1"/>
</dbReference>
<evidence type="ECO:0000256" key="2">
    <source>
        <dbReference type="PROSITE-ProRule" id="PRU00497"/>
    </source>
</evidence>
<proteinExistence type="predicted"/>
<dbReference type="Pfam" id="PF00379">
    <property type="entry name" value="Chitin_bind_4"/>
    <property type="match status" value="1"/>
</dbReference>
<feature type="compositionally biased region" description="Low complexity" evidence="3">
    <location>
        <begin position="250"/>
        <end position="261"/>
    </location>
</feature>
<dbReference type="GO" id="GO:0062129">
    <property type="term" value="C:chitin-based extracellular matrix"/>
    <property type="evidence" value="ECO:0007669"/>
    <property type="project" value="TreeGrafter"/>
</dbReference>
<keyword evidence="1 2" id="KW-0193">Cuticle</keyword>
<dbReference type="PANTHER" id="PTHR10380:SF173">
    <property type="entry name" value="CUTICULAR PROTEIN 47EF, ISOFORM C-RELATED"/>
    <property type="match status" value="1"/>
</dbReference>
<reference evidence="5" key="1">
    <citation type="submission" date="2020-11" db="EMBL/GenBank/DDBJ databases">
        <authorList>
            <person name="Tran Van P."/>
        </authorList>
    </citation>
    <scope>NUCLEOTIDE SEQUENCE</scope>
</reference>
<dbReference type="PROSITE" id="PS51155">
    <property type="entry name" value="CHIT_BIND_RR_2"/>
    <property type="match status" value="1"/>
</dbReference>
<dbReference type="EMBL" id="OE007360">
    <property type="protein sequence ID" value="CAD7463146.1"/>
    <property type="molecule type" value="Genomic_DNA"/>
</dbReference>
<evidence type="ECO:0000256" key="3">
    <source>
        <dbReference type="SAM" id="MobiDB-lite"/>
    </source>
</evidence>
<evidence type="ECO:0000256" key="4">
    <source>
        <dbReference type="SAM" id="SignalP"/>
    </source>
</evidence>
<feature type="compositionally biased region" description="Low complexity" evidence="3">
    <location>
        <begin position="269"/>
        <end position="291"/>
    </location>
</feature>
<protein>
    <submittedName>
        <fullName evidence="5">Uncharacterized protein</fullName>
    </submittedName>
</protein>